<proteinExistence type="predicted"/>
<evidence type="ECO:0000313" key="2">
    <source>
        <dbReference type="Proteomes" id="UP001642464"/>
    </source>
</evidence>
<dbReference type="InterPro" id="IPR038765">
    <property type="entry name" value="Papain-like_cys_pep_sf"/>
</dbReference>
<evidence type="ECO:0000313" key="1">
    <source>
        <dbReference type="EMBL" id="CAK9004928.1"/>
    </source>
</evidence>
<dbReference type="EMBL" id="CAXAMM010004781">
    <property type="protein sequence ID" value="CAK9004928.1"/>
    <property type="molecule type" value="Genomic_DNA"/>
</dbReference>
<accession>A0ABP0IT96</accession>
<protein>
    <submittedName>
        <fullName evidence="1">Uncharacterized protein</fullName>
    </submittedName>
</protein>
<name>A0ABP0IT96_9DINO</name>
<sequence>MTSLPEEGRPRDVAEFTRELLCWMGSDLTSMQWERRFSIDGKIHVEDAGSKELPIWLERIEELDSDCISLATLLGTWVHALSMKSAFLHLTGPKVLHIDRYCMLTPHLGNTHRLLFEDDVQLPFFVWSRSAEPIWIGHRVQSIIIHLGSGMSGHFHAYLRDSKQPPRGWWHCDDNRRPTWIPSLPAIAQNVWSFCGVTYETDEEDHLPHAANEQLESLLDRINSALA</sequence>
<organism evidence="1 2">
    <name type="scientific">Durusdinium trenchii</name>
    <dbReference type="NCBI Taxonomy" id="1381693"/>
    <lineage>
        <taxon>Eukaryota</taxon>
        <taxon>Sar</taxon>
        <taxon>Alveolata</taxon>
        <taxon>Dinophyceae</taxon>
        <taxon>Suessiales</taxon>
        <taxon>Symbiodiniaceae</taxon>
        <taxon>Durusdinium</taxon>
    </lineage>
</organism>
<gene>
    <name evidence="1" type="ORF">SCF082_LOCUS8387</name>
</gene>
<keyword evidence="2" id="KW-1185">Reference proteome</keyword>
<dbReference type="SUPFAM" id="SSF54001">
    <property type="entry name" value="Cysteine proteinases"/>
    <property type="match status" value="1"/>
</dbReference>
<comment type="caution">
    <text evidence="1">The sequence shown here is derived from an EMBL/GenBank/DDBJ whole genome shotgun (WGS) entry which is preliminary data.</text>
</comment>
<dbReference type="Proteomes" id="UP001642464">
    <property type="component" value="Unassembled WGS sequence"/>
</dbReference>
<reference evidence="1 2" key="1">
    <citation type="submission" date="2024-02" db="EMBL/GenBank/DDBJ databases">
        <authorList>
            <person name="Chen Y."/>
            <person name="Shah S."/>
            <person name="Dougan E. K."/>
            <person name="Thang M."/>
            <person name="Chan C."/>
        </authorList>
    </citation>
    <scope>NUCLEOTIDE SEQUENCE [LARGE SCALE GENOMIC DNA]</scope>
</reference>